<proteinExistence type="inferred from homology"/>
<feature type="site" description="Important for catalytic activity, responsible for pKa modulation of the active site Glu and correct orientation of both the proton donor and substrate" evidence="8">
    <location>
        <position position="168"/>
    </location>
</feature>
<dbReference type="GO" id="GO:0046558">
    <property type="term" value="F:arabinan endo-1,5-alpha-L-arabinosidase activity"/>
    <property type="evidence" value="ECO:0007669"/>
    <property type="project" value="InterPro"/>
</dbReference>
<gene>
    <name evidence="10" type="ORF">EV643_10488</name>
</gene>
<accession>A0A4R6KMN3</accession>
<sequence length="332" mass="36096">MRRVAALVAAFLLLFTGTAQARSAPADQPARNAPALSGDLRTHDPALIRDGSDWYVFSTGDPAVAGGAIQIRRSTDGKHWITDGTVFDGIPAWLQAEVPGVSNLWAPDVIERDGTFYLYYSASTFGSNHSAIALATNTTLDRTDPSYRWVDRGLVHRSVTTDDYNAIDPGVVVDRDGTPWMAFGSFWSGIRMIRLQWPSGLAAPSQGAPLRLADRRVPPNAIEAPYVVRRGDWYYLFVSFDFCCRGSDSTYKIIVGRSRNVTGPYVDQSGTPMLQGGGTVILSGSGSMAGPGGQSVYGGWLAHHYYDVQAGGDFRLGLRRIQWGSDGWPRVT</sequence>
<evidence type="ECO:0000256" key="8">
    <source>
        <dbReference type="PIRSR" id="PIRSR606710-2"/>
    </source>
</evidence>
<dbReference type="InterPro" id="IPR006710">
    <property type="entry name" value="Glyco_hydro_43"/>
</dbReference>
<dbReference type="Proteomes" id="UP000295388">
    <property type="component" value="Unassembled WGS sequence"/>
</dbReference>
<evidence type="ECO:0000256" key="2">
    <source>
        <dbReference type="ARBA" id="ARBA00009865"/>
    </source>
</evidence>
<evidence type="ECO:0000256" key="4">
    <source>
        <dbReference type="ARBA" id="ARBA00023295"/>
    </source>
</evidence>
<evidence type="ECO:0000256" key="9">
    <source>
        <dbReference type="SAM" id="SignalP"/>
    </source>
</evidence>
<keyword evidence="9" id="KW-0732">Signal</keyword>
<dbReference type="SUPFAM" id="SSF75005">
    <property type="entry name" value="Arabinanase/levansucrase/invertase"/>
    <property type="match status" value="1"/>
</dbReference>
<evidence type="ECO:0000256" key="3">
    <source>
        <dbReference type="ARBA" id="ARBA00022801"/>
    </source>
</evidence>
<dbReference type="Gene3D" id="2.115.10.20">
    <property type="entry name" value="Glycosyl hydrolase domain, family 43"/>
    <property type="match status" value="1"/>
</dbReference>
<evidence type="ECO:0000256" key="5">
    <source>
        <dbReference type="PIRNR" id="PIRNR026534"/>
    </source>
</evidence>
<evidence type="ECO:0000256" key="7">
    <source>
        <dbReference type="PIRSR" id="PIRSR026534-2"/>
    </source>
</evidence>
<dbReference type="OrthoDB" id="9801455at2"/>
<feature type="binding site" evidence="7">
    <location>
        <position position="126"/>
    </location>
    <ligand>
        <name>substrate</name>
    </ligand>
</feature>
<dbReference type="AlphaFoldDB" id="A0A4R6KMN3"/>
<dbReference type="UniPathway" id="UPA00667"/>
<dbReference type="InterPro" id="IPR050727">
    <property type="entry name" value="GH43_arabinanases"/>
</dbReference>
<evidence type="ECO:0000256" key="6">
    <source>
        <dbReference type="PIRSR" id="PIRSR026534-1"/>
    </source>
</evidence>
<feature type="chain" id="PRO_5020293402" evidence="9">
    <location>
        <begin position="22"/>
        <end position="332"/>
    </location>
</feature>
<feature type="binding site" evidence="7">
    <location>
        <begin position="165"/>
        <end position="168"/>
    </location>
    <ligand>
        <name>substrate</name>
    </ligand>
</feature>
<dbReference type="EMBL" id="SNWQ01000004">
    <property type="protein sequence ID" value="TDO50595.1"/>
    <property type="molecule type" value="Genomic_DNA"/>
</dbReference>
<organism evidence="10 11">
    <name type="scientific">Kribbella caucasensis</name>
    <dbReference type="NCBI Taxonomy" id="2512215"/>
    <lineage>
        <taxon>Bacteria</taxon>
        <taxon>Bacillati</taxon>
        <taxon>Actinomycetota</taxon>
        <taxon>Actinomycetes</taxon>
        <taxon>Propionibacteriales</taxon>
        <taxon>Kribbellaceae</taxon>
        <taxon>Kribbella</taxon>
    </lineage>
</organism>
<dbReference type="GO" id="GO:0031222">
    <property type="term" value="P:arabinan catabolic process"/>
    <property type="evidence" value="ECO:0007669"/>
    <property type="project" value="UniProtKB-UniPathway"/>
</dbReference>
<reference evidence="10 11" key="1">
    <citation type="submission" date="2019-03" db="EMBL/GenBank/DDBJ databases">
        <title>Genomic Encyclopedia of Type Strains, Phase III (KMG-III): the genomes of soil and plant-associated and newly described type strains.</title>
        <authorList>
            <person name="Whitman W."/>
        </authorList>
    </citation>
    <scope>NUCLEOTIDE SEQUENCE [LARGE SCALE GENOMIC DNA]</scope>
    <source>
        <strain evidence="10 11">VKM Ac-2527</strain>
    </source>
</reference>
<feature type="active site" description="Proton donor" evidence="6">
    <location>
        <position position="223"/>
    </location>
</feature>
<feature type="signal peptide" evidence="9">
    <location>
        <begin position="1"/>
        <end position="21"/>
    </location>
</feature>
<evidence type="ECO:0000256" key="1">
    <source>
        <dbReference type="ARBA" id="ARBA00004834"/>
    </source>
</evidence>
<dbReference type="PANTHER" id="PTHR43301:SF3">
    <property type="entry name" value="ARABINAN ENDO-1,5-ALPHA-L-ARABINOSIDASE A-RELATED"/>
    <property type="match status" value="1"/>
</dbReference>
<name>A0A4R6KMN3_9ACTN</name>
<dbReference type="InterPro" id="IPR023296">
    <property type="entry name" value="Glyco_hydro_beta-prop_sf"/>
</dbReference>
<dbReference type="PANTHER" id="PTHR43301">
    <property type="entry name" value="ARABINAN ENDO-1,5-ALPHA-L-ARABINOSIDASE"/>
    <property type="match status" value="1"/>
</dbReference>
<evidence type="ECO:0000313" key="11">
    <source>
        <dbReference type="Proteomes" id="UP000295388"/>
    </source>
</evidence>
<feature type="binding site" evidence="7">
    <location>
        <begin position="185"/>
        <end position="187"/>
    </location>
    <ligand>
        <name>substrate</name>
    </ligand>
</feature>
<keyword evidence="11" id="KW-1185">Reference proteome</keyword>
<feature type="active site" description="Proton acceptor" evidence="6">
    <location>
        <position position="44"/>
    </location>
</feature>
<comment type="similarity">
    <text evidence="2 5">Belongs to the glycosyl hydrolase 43 family.</text>
</comment>
<comment type="pathway">
    <text evidence="1 5">Glycan metabolism; L-arabinan degradation.</text>
</comment>
<dbReference type="RefSeq" id="WP_133799795.1">
    <property type="nucleotide sequence ID" value="NZ_SNWQ01000004.1"/>
</dbReference>
<dbReference type="Pfam" id="PF04616">
    <property type="entry name" value="Glyco_hydro_43"/>
    <property type="match status" value="1"/>
</dbReference>
<protein>
    <submittedName>
        <fullName evidence="10">Arabinan endo-1,5-alpha-L-arabinosidase</fullName>
    </submittedName>
</protein>
<dbReference type="CDD" id="cd08998">
    <property type="entry name" value="GH43_Arb43a-like"/>
    <property type="match status" value="1"/>
</dbReference>
<evidence type="ECO:0000313" key="10">
    <source>
        <dbReference type="EMBL" id="TDO50595.1"/>
    </source>
</evidence>
<dbReference type="PIRSF" id="PIRSF026534">
    <property type="entry name" value="Endo_alpha-L-arabinosidase"/>
    <property type="match status" value="1"/>
</dbReference>
<dbReference type="InterPro" id="IPR016840">
    <property type="entry name" value="Glyco_hydro_43_endo_a_Ara-ase"/>
</dbReference>
<feature type="binding site" evidence="7">
    <location>
        <position position="44"/>
    </location>
    <ligand>
        <name>substrate</name>
    </ligand>
</feature>
<keyword evidence="4 5" id="KW-0326">Glycosidase</keyword>
<keyword evidence="3 5" id="KW-0378">Hydrolase</keyword>
<comment type="caution">
    <text evidence="10">The sequence shown here is derived from an EMBL/GenBank/DDBJ whole genome shotgun (WGS) entry which is preliminary data.</text>
</comment>